<feature type="domain" description="C3H1-type" evidence="6">
    <location>
        <begin position="764"/>
        <end position="791"/>
    </location>
</feature>
<dbReference type="SMART" id="SM00356">
    <property type="entry name" value="ZnF_C3H1"/>
    <property type="match status" value="2"/>
</dbReference>
<feature type="compositionally biased region" description="Low complexity" evidence="5">
    <location>
        <begin position="805"/>
        <end position="818"/>
    </location>
</feature>
<feature type="zinc finger region" description="C3H1-type" evidence="4">
    <location>
        <begin position="745"/>
        <end position="763"/>
    </location>
</feature>
<dbReference type="OrthoDB" id="3247158at2759"/>
<evidence type="ECO:0000313" key="8">
    <source>
        <dbReference type="Proteomes" id="UP000245768"/>
    </source>
</evidence>
<dbReference type="InterPro" id="IPR036855">
    <property type="entry name" value="Znf_CCCH_sf"/>
</dbReference>
<gene>
    <name evidence="7" type="ORF">FA10DRAFT_66394</name>
</gene>
<dbReference type="Pfam" id="PF00642">
    <property type="entry name" value="zf-CCCH"/>
    <property type="match status" value="1"/>
</dbReference>
<dbReference type="RefSeq" id="XP_025378592.1">
    <property type="nucleotide sequence ID" value="XM_025525633.1"/>
</dbReference>
<evidence type="ECO:0000256" key="5">
    <source>
        <dbReference type="SAM" id="MobiDB-lite"/>
    </source>
</evidence>
<dbReference type="Proteomes" id="UP000245768">
    <property type="component" value="Unassembled WGS sequence"/>
</dbReference>
<dbReference type="GO" id="GO:0008270">
    <property type="term" value="F:zinc ion binding"/>
    <property type="evidence" value="ECO:0007669"/>
    <property type="project" value="UniProtKB-KW"/>
</dbReference>
<reference evidence="7 8" key="1">
    <citation type="journal article" date="2018" name="Mol. Biol. Evol.">
        <title>Broad Genomic Sampling Reveals a Smut Pathogenic Ancestry of the Fungal Clade Ustilaginomycotina.</title>
        <authorList>
            <person name="Kijpornyongpan T."/>
            <person name="Mondo S.J."/>
            <person name="Barry K."/>
            <person name="Sandor L."/>
            <person name="Lee J."/>
            <person name="Lipzen A."/>
            <person name="Pangilinan J."/>
            <person name="LaButti K."/>
            <person name="Hainaut M."/>
            <person name="Henrissat B."/>
            <person name="Grigoriev I.V."/>
            <person name="Spatafora J.W."/>
            <person name="Aime M.C."/>
        </authorList>
    </citation>
    <scope>NUCLEOTIDE SEQUENCE [LARGE SCALE GENOMIC DNA]</scope>
    <source>
        <strain evidence="7 8">MCA 4198</strain>
    </source>
</reference>
<name>A0A316YRF0_9BASI</name>
<sequence length="1175" mass="120836">MTLTRNRTHSKAYLEALLQPSPSAIAGRPHLQRTPSTTGFSGAVAASGVDAYKPVRSSGLAASSGTGTDADVDNDDDLNLDLVLDEGRSLHQGLSAAQEGNSSGIFKHQDQEREEEISRYPPSEADSTDEPSVHLRISTVNSFSRRSSTAGSDGVGGGDKESVRVILALLDDESLDDEERIESVRTELATKLKAVEGADVSTGRLDDIVLALLHRHREDVKPTGASFVSLSSPSPSPFPASPRSRPRPASIRSVSGANMGLNAGRPWGPVTPTSTTAPGQDPPSRPSSPQSQTTSSNYNPNVGVIGTPSPKASPSLWHRTVAAASGGGGSSSGITGTALGNGASSKGTANNPWSSSPSSSATSPFAAAFGSNATSLFSNPSTMAPLSSPKMTPAMSRAVGSVISRPGSPSMTGSPRLNVGASEFKPRTPQAVHATPTKRPSSPYSSAQQLPWATADTEGIASSSTAGAQSDEDSDHDEFSPFAAAAASSSSSSSSATTSGGGGGAVAVPVPFSSGNGGRRAMARGRPNSMQTASTSSVQSLTTAESFGAPGEHPPSNTSGSWYSSASTSLGSSDEQRPKLNAATSEEEFEGITMTPFDVLSSILTQSGSSQGISWTAEQIEEALASSNWDIDATLKAIMDGGGMPLASAPAPALSSSASSSTGLGKTPPTGPRSPAGGQRFAGGTPGRSGVSVVPREALAAQKAMPPSGPRSSSSAPWATGSNAPPPPPRAGPLSGPAQLGAGRVCRYFLAGECRRADCRFSHDLNRALCRFWLRGQCLNGDGCSFLHDISVVDALASGVSNLSAGNGAPNPSPASSSVEPETPPNEDFPELGLSAAPLGPKAQRNKASSSGQVPGQDPSRSRWAAALRGKAPTPLALYQQGEAATSVGKSTATNRPPPLGPRATSSSSSSSPFSTRLPLRPCALLPTLATGKAASQAYHTYRENALSLSDRRNRCLARAAEAWRRGDGAGARKWSNEGQTLNRSIQEEGTRAAMMMLKERHEELRERMVTEGASSTTGASSALAERAAQEEGSARGMRGKAIGNGLGICLGVVPRSYYSNAKKGPAATAAAASTSLTMEERTEVLMDLHGLHAHEATELVEDFLVSLEREQFRGLAFLACGVGKHTGAGGNADVGGQDRRRVGLAGAVKAFLASWNYPHIEHEGVITVDPLTHL</sequence>
<feature type="region of interest" description="Disordered" evidence="5">
    <location>
        <begin position="805"/>
        <end position="864"/>
    </location>
</feature>
<feature type="compositionally biased region" description="Low complexity" evidence="5">
    <location>
        <begin position="287"/>
        <end position="296"/>
    </location>
</feature>
<dbReference type="GeneID" id="37047549"/>
<dbReference type="PANTHER" id="PTHR46651">
    <property type="entry name" value="POLYADENYLATE-BINDING PROTEIN-INTERACTING PROTEIN 7"/>
    <property type="match status" value="1"/>
</dbReference>
<evidence type="ECO:0000256" key="3">
    <source>
        <dbReference type="ARBA" id="ARBA00022833"/>
    </source>
</evidence>
<keyword evidence="2 4" id="KW-0863">Zinc-finger</keyword>
<dbReference type="Gene3D" id="3.30.1370.110">
    <property type="match status" value="1"/>
</dbReference>
<feature type="compositionally biased region" description="Low complexity" evidence="5">
    <location>
        <begin position="648"/>
        <end position="661"/>
    </location>
</feature>
<feature type="compositionally biased region" description="Polar residues" evidence="5">
    <location>
        <begin position="528"/>
        <end position="545"/>
    </location>
</feature>
<evidence type="ECO:0000259" key="6">
    <source>
        <dbReference type="PROSITE" id="PS50103"/>
    </source>
</evidence>
<dbReference type="SUPFAM" id="SSF90229">
    <property type="entry name" value="CCCH zinc finger"/>
    <property type="match status" value="1"/>
</dbReference>
<feature type="domain" description="C3H1-type" evidence="6">
    <location>
        <begin position="745"/>
        <end position="763"/>
    </location>
</feature>
<keyword evidence="3 4" id="KW-0862">Zinc</keyword>
<feature type="compositionally biased region" description="Polar residues" evidence="5">
    <location>
        <begin position="372"/>
        <end position="385"/>
    </location>
</feature>
<feature type="region of interest" description="Disordered" evidence="5">
    <location>
        <begin position="648"/>
        <end position="736"/>
    </location>
</feature>
<feature type="region of interest" description="Disordered" evidence="5">
    <location>
        <begin position="93"/>
        <end position="133"/>
    </location>
</feature>
<dbReference type="EMBL" id="KZ819635">
    <property type="protein sequence ID" value="PWN91394.1"/>
    <property type="molecule type" value="Genomic_DNA"/>
</dbReference>
<accession>A0A316YRF0</accession>
<dbReference type="InterPro" id="IPR036063">
    <property type="entry name" value="Smr_dom_sf"/>
</dbReference>
<feature type="compositionally biased region" description="Low complexity" evidence="5">
    <location>
        <begin position="480"/>
        <end position="498"/>
    </location>
</feature>
<dbReference type="Gene3D" id="4.10.1000.10">
    <property type="entry name" value="Zinc finger, CCCH-type"/>
    <property type="match status" value="1"/>
</dbReference>
<evidence type="ECO:0000256" key="2">
    <source>
        <dbReference type="ARBA" id="ARBA00022771"/>
    </source>
</evidence>
<evidence type="ECO:0000313" key="7">
    <source>
        <dbReference type="EMBL" id="PWN91394.1"/>
    </source>
</evidence>
<protein>
    <recommendedName>
        <fullName evidence="6">C3H1-type domain-containing protein</fullName>
    </recommendedName>
</protein>
<dbReference type="Pfam" id="PF14608">
    <property type="entry name" value="zf-CCCH_2"/>
    <property type="match status" value="1"/>
</dbReference>
<feature type="compositionally biased region" description="Low complexity" evidence="5">
    <location>
        <begin position="354"/>
        <end position="371"/>
    </location>
</feature>
<dbReference type="PANTHER" id="PTHR46651:SF1">
    <property type="entry name" value="SMALL MUTS RELATED FAMILY PROTEIN"/>
    <property type="match status" value="1"/>
</dbReference>
<dbReference type="InterPro" id="IPR000571">
    <property type="entry name" value="Znf_CCCH"/>
</dbReference>
<dbReference type="Pfam" id="PF08590">
    <property type="entry name" value="DUF1771"/>
    <property type="match status" value="1"/>
</dbReference>
<feature type="compositionally biased region" description="Polar residues" evidence="5">
    <location>
        <begin position="342"/>
        <end position="353"/>
    </location>
</feature>
<dbReference type="InterPro" id="IPR053242">
    <property type="entry name" value="PAM2-like_domain"/>
</dbReference>
<feature type="region of interest" description="Disordered" evidence="5">
    <location>
        <begin position="224"/>
        <end position="589"/>
    </location>
</feature>
<dbReference type="STRING" id="215250.A0A316YRF0"/>
<dbReference type="SMART" id="SM01162">
    <property type="entry name" value="DUF1771"/>
    <property type="match status" value="1"/>
</dbReference>
<organism evidence="7 8">
    <name type="scientific">Acaromyces ingoldii</name>
    <dbReference type="NCBI Taxonomy" id="215250"/>
    <lineage>
        <taxon>Eukaryota</taxon>
        <taxon>Fungi</taxon>
        <taxon>Dikarya</taxon>
        <taxon>Basidiomycota</taxon>
        <taxon>Ustilaginomycotina</taxon>
        <taxon>Exobasidiomycetes</taxon>
        <taxon>Exobasidiales</taxon>
        <taxon>Cryptobasidiaceae</taxon>
        <taxon>Acaromyces</taxon>
    </lineage>
</organism>
<proteinExistence type="predicted"/>
<dbReference type="SUPFAM" id="SSF160443">
    <property type="entry name" value="SMR domain-like"/>
    <property type="match status" value="1"/>
</dbReference>
<dbReference type="PROSITE" id="PS50103">
    <property type="entry name" value="ZF_C3H1"/>
    <property type="match status" value="2"/>
</dbReference>
<dbReference type="InterPro" id="IPR013899">
    <property type="entry name" value="DUF1771"/>
</dbReference>
<feature type="compositionally biased region" description="Polar residues" evidence="5">
    <location>
        <begin position="438"/>
        <end position="451"/>
    </location>
</feature>
<dbReference type="InParanoid" id="A0A316YRF0"/>
<dbReference type="AlphaFoldDB" id="A0A316YRF0"/>
<feature type="zinc finger region" description="C3H1-type" evidence="4">
    <location>
        <begin position="764"/>
        <end position="791"/>
    </location>
</feature>
<keyword evidence="8" id="KW-1185">Reference proteome</keyword>
<evidence type="ECO:0000256" key="1">
    <source>
        <dbReference type="ARBA" id="ARBA00022723"/>
    </source>
</evidence>
<feature type="compositionally biased region" description="Low complexity" evidence="5">
    <location>
        <begin position="710"/>
        <end position="723"/>
    </location>
</feature>
<feature type="region of interest" description="Disordered" evidence="5">
    <location>
        <begin position="882"/>
        <end position="917"/>
    </location>
</feature>
<feature type="compositionally biased region" description="Low complexity" evidence="5">
    <location>
        <begin position="241"/>
        <end position="255"/>
    </location>
</feature>
<feature type="compositionally biased region" description="Low complexity" evidence="5">
    <location>
        <begin position="556"/>
        <end position="573"/>
    </location>
</feature>
<keyword evidence="1 4" id="KW-0479">Metal-binding</keyword>
<evidence type="ECO:0000256" key="4">
    <source>
        <dbReference type="PROSITE-ProRule" id="PRU00723"/>
    </source>
</evidence>